<keyword evidence="6 9" id="KW-1133">Transmembrane helix</keyword>
<evidence type="ECO:0000256" key="3">
    <source>
        <dbReference type="ARBA" id="ARBA00022448"/>
    </source>
</evidence>
<feature type="transmembrane region" description="Helical" evidence="9">
    <location>
        <begin position="450"/>
        <end position="471"/>
    </location>
</feature>
<reference evidence="13" key="3">
    <citation type="journal article" date="2014" name="Genetics">
        <title>Maintaining two mating types: Structure of the mating type locus and its role in heterokaryosis in Podospora anserina.</title>
        <authorList>
            <person name="Grognet P."/>
            <person name="Bidard F."/>
            <person name="Kuchly C."/>
            <person name="Tong L.C.H."/>
            <person name="Coppin E."/>
            <person name="Benkhali J.A."/>
            <person name="Couloux A."/>
            <person name="Wincker P."/>
            <person name="Debuchy R."/>
            <person name="Silar P."/>
        </authorList>
    </citation>
    <scope>GENOME REANNOTATION</scope>
    <source>
        <strain evidence="13">S / ATCC MYA-4624 / DSM 980 / FGSC 10383</strain>
    </source>
</reference>
<dbReference type="VEuPathDB" id="FungiDB:PODANS_7_11450"/>
<dbReference type="Proteomes" id="UP000001197">
    <property type="component" value="Chromosome 7"/>
</dbReference>
<keyword evidence="5 9" id="KW-0812">Transmembrane</keyword>
<feature type="signal peptide" evidence="10">
    <location>
        <begin position="1"/>
        <end position="31"/>
    </location>
</feature>
<name>B2AXR5_PODAN</name>
<evidence type="ECO:0000256" key="9">
    <source>
        <dbReference type="SAM" id="Phobius"/>
    </source>
</evidence>
<evidence type="ECO:0000256" key="7">
    <source>
        <dbReference type="ARBA" id="ARBA00023136"/>
    </source>
</evidence>
<dbReference type="KEGG" id="pan:PODANSg5551"/>
<keyword evidence="7 9" id="KW-0472">Membrane</keyword>
<feature type="compositionally biased region" description="Acidic residues" evidence="8">
    <location>
        <begin position="247"/>
        <end position="259"/>
    </location>
</feature>
<reference evidence="11 13" key="1">
    <citation type="journal article" date="2008" name="Genome Biol.">
        <title>The genome sequence of the model ascomycete fungus Podospora anserina.</title>
        <authorList>
            <person name="Espagne E."/>
            <person name="Lespinet O."/>
            <person name="Malagnac F."/>
            <person name="Da Silva C."/>
            <person name="Jaillon O."/>
            <person name="Porcel B.M."/>
            <person name="Couloux A."/>
            <person name="Aury J.-M."/>
            <person name="Segurens B."/>
            <person name="Poulain J."/>
            <person name="Anthouard V."/>
            <person name="Grossetete S."/>
            <person name="Khalili H."/>
            <person name="Coppin E."/>
            <person name="Dequard-Chablat M."/>
            <person name="Picard M."/>
            <person name="Contamine V."/>
            <person name="Arnaise S."/>
            <person name="Bourdais A."/>
            <person name="Berteaux-Lecellier V."/>
            <person name="Gautheret D."/>
            <person name="de Vries R.P."/>
            <person name="Battaglia E."/>
            <person name="Coutinho P.M."/>
            <person name="Danchin E.G.J."/>
            <person name="Henrissat B."/>
            <person name="El Khoury R."/>
            <person name="Sainsard-Chanet A."/>
            <person name="Boivin A."/>
            <person name="Pinan-Lucarre B."/>
            <person name="Sellem C.H."/>
            <person name="Debuchy R."/>
            <person name="Wincker P."/>
            <person name="Weissenbach J."/>
            <person name="Silar P."/>
        </authorList>
    </citation>
    <scope>NUCLEOTIDE SEQUENCE [LARGE SCALE GENOMIC DNA]</scope>
    <source>
        <strain evidence="13">S / ATCC MYA-4624 / DSM 980 / FGSC 10383</strain>
        <strain evidence="11">S mat+</strain>
    </source>
</reference>
<evidence type="ECO:0000256" key="6">
    <source>
        <dbReference type="ARBA" id="ARBA00022989"/>
    </source>
</evidence>
<feature type="region of interest" description="Disordered" evidence="8">
    <location>
        <begin position="299"/>
        <end position="327"/>
    </location>
</feature>
<comment type="subcellular location">
    <subcellularLocation>
        <location evidence="1">Cell membrane</location>
        <topology evidence="1">Multi-pass membrane protein</topology>
    </subcellularLocation>
</comment>
<evidence type="ECO:0000256" key="5">
    <source>
        <dbReference type="ARBA" id="ARBA00022692"/>
    </source>
</evidence>
<comment type="similarity">
    <text evidence="2">Belongs to the CorA metal ion transporter (MIT) (TC 1.A.35) family.</text>
</comment>
<evidence type="ECO:0000256" key="8">
    <source>
        <dbReference type="SAM" id="MobiDB-lite"/>
    </source>
</evidence>
<proteinExistence type="inferred from homology"/>
<feature type="transmembrane region" description="Helical" evidence="9">
    <location>
        <begin position="550"/>
        <end position="569"/>
    </location>
</feature>
<dbReference type="RefSeq" id="XP_001908516.1">
    <property type="nucleotide sequence ID" value="XM_001908481.1"/>
</dbReference>
<feature type="region of interest" description="Disordered" evidence="8">
    <location>
        <begin position="244"/>
        <end position="271"/>
    </location>
</feature>
<gene>
    <name evidence="11" type="ORF">PODANS_7_11450</name>
</gene>
<dbReference type="Gene3D" id="1.20.58.340">
    <property type="entry name" value="Magnesium transport protein CorA, transmembrane region"/>
    <property type="match status" value="2"/>
</dbReference>
<feature type="chain" id="PRO_5007639181" evidence="10">
    <location>
        <begin position="32"/>
        <end position="633"/>
    </location>
</feature>
<dbReference type="GO" id="GO:0015095">
    <property type="term" value="F:magnesium ion transmembrane transporter activity"/>
    <property type="evidence" value="ECO:0007669"/>
    <property type="project" value="TreeGrafter"/>
</dbReference>
<keyword evidence="13" id="KW-1185">Reference proteome</keyword>
<dbReference type="InterPro" id="IPR002523">
    <property type="entry name" value="MgTranspt_CorA/ZnTranspt_ZntB"/>
</dbReference>
<evidence type="ECO:0000313" key="11">
    <source>
        <dbReference type="EMBL" id="CAP69189.1"/>
    </source>
</evidence>
<dbReference type="STRING" id="515849.B2AXR5"/>
<dbReference type="Gene3D" id="3.30.460.20">
    <property type="entry name" value="CorA soluble domain-like"/>
    <property type="match status" value="1"/>
</dbReference>
<dbReference type="InterPro" id="IPR045863">
    <property type="entry name" value="CorA_TM1_TM2"/>
</dbReference>
<dbReference type="SUPFAM" id="SSF143865">
    <property type="entry name" value="CorA soluble domain-like"/>
    <property type="match status" value="1"/>
</dbReference>
<reference evidence="12" key="4">
    <citation type="submission" date="2014-09" db="EMBL/GenBank/DDBJ databases">
        <title>Maintaining two mating types: Structure of the mating type locus and its role in heterokaryosis in Podospora anserina.</title>
        <authorList>
            <person name="Grognet P."/>
            <person name="Bidard F."/>
            <person name="Kuchly C."/>
            <person name="Chan Ho Tong L."/>
            <person name="Coppin E."/>
            <person name="Ait Benkhali J."/>
            <person name="Couloux A."/>
            <person name="Wincker P."/>
            <person name="Debuchy R."/>
            <person name="Silar P."/>
        </authorList>
    </citation>
    <scope>NUCLEOTIDE SEQUENCE</scope>
</reference>
<reference evidence="11" key="2">
    <citation type="submission" date="2008-07" db="EMBL/GenBank/DDBJ databases">
        <authorList>
            <person name="Genoscope - CEA"/>
        </authorList>
    </citation>
    <scope>NUCLEOTIDE SEQUENCE</scope>
    <source>
        <strain evidence="11">S mat+</strain>
    </source>
</reference>
<dbReference type="GO" id="GO:0015087">
    <property type="term" value="F:cobalt ion transmembrane transporter activity"/>
    <property type="evidence" value="ECO:0007669"/>
    <property type="project" value="TreeGrafter"/>
</dbReference>
<dbReference type="PANTHER" id="PTHR46494:SF1">
    <property type="entry name" value="CORA FAMILY METAL ION TRANSPORTER (EUROFUNG)"/>
    <property type="match status" value="1"/>
</dbReference>
<dbReference type="PANTHER" id="PTHR46494">
    <property type="entry name" value="CORA FAMILY METAL ION TRANSPORTER (EUROFUNG)"/>
    <property type="match status" value="1"/>
</dbReference>
<dbReference type="HOGENOM" id="CLU_015119_2_0_1"/>
<dbReference type="GO" id="GO:0050897">
    <property type="term" value="F:cobalt ion binding"/>
    <property type="evidence" value="ECO:0007669"/>
    <property type="project" value="TreeGrafter"/>
</dbReference>
<sequence length="633" mass="70778">MGPCNSRATSQQTHRLLLQILTPLLTPPATAFDITPTSIPALRKKLPPRTMPRPARERHPPAQIPVRPSAPPVDGAQPGPAHFGQLTTSKTLNSARDGIVCLPEHPRPCRTCPAPRRLPYSFAAGSEPGVDPLKPDGGHASMPQLSAPCQITIVDFSEDKLSIQNKDNSSLGSFLEVPQPKWAKCRWINVNGLSWDVIQLLGKHKSLHKLAVEDIMNTRSRTKAEWYPTHAFIVLTLQRLDDTYRDSDDESSDSDEADDTSSHASNRSIFSGKTGKYSRKLLRRLKRTFRAGKFSSDTTLEGGKDWPQDGSGPYPRASRSEYPEGPTRTLRRYHAAPDDPIARFMDRNSALISKNYTVACEQVSMFITNDNTIISFFEESAEVIEAPIIQRLQTSDTIIRHSCDASMVGHAVLDGIIDLAIQVASCYRDAIGDIEPEVLTHPNIGHTKKLYILTSEINALISFINPITTLIQALRDHKTDMALDKAMAKILDPNHDPIITTLTYTYLGDVLDHCVLITDTLNRLKSSADGMIGLIFNTISAHQNESMKQLTTATIIFLPLTFITGYFGQNFAPFTVLEQDIGYFWKIAVPVVFATIILLQREAIVDYCKAIFQRRYLWELKKRRSDRRNKKRV</sequence>
<dbReference type="SUPFAM" id="SSF144083">
    <property type="entry name" value="Magnesium transport protein CorA, transmembrane region"/>
    <property type="match status" value="1"/>
</dbReference>
<evidence type="ECO:0000256" key="2">
    <source>
        <dbReference type="ARBA" id="ARBA00009765"/>
    </source>
</evidence>
<organism evidence="11">
    <name type="scientific">Podospora anserina (strain S / ATCC MYA-4624 / DSM 980 / FGSC 10383)</name>
    <name type="common">Pleurage anserina</name>
    <dbReference type="NCBI Taxonomy" id="515849"/>
    <lineage>
        <taxon>Eukaryota</taxon>
        <taxon>Fungi</taxon>
        <taxon>Dikarya</taxon>
        <taxon>Ascomycota</taxon>
        <taxon>Pezizomycotina</taxon>
        <taxon>Sordariomycetes</taxon>
        <taxon>Sordariomycetidae</taxon>
        <taxon>Sordariales</taxon>
        <taxon>Podosporaceae</taxon>
        <taxon>Podospora</taxon>
        <taxon>Podospora anserina</taxon>
    </lineage>
</organism>
<evidence type="ECO:0000256" key="10">
    <source>
        <dbReference type="SAM" id="SignalP"/>
    </source>
</evidence>
<dbReference type="EMBL" id="CU633900">
    <property type="protein sequence ID" value="CAP69189.1"/>
    <property type="molecule type" value="Genomic_DNA"/>
</dbReference>
<evidence type="ECO:0000256" key="4">
    <source>
        <dbReference type="ARBA" id="ARBA00022475"/>
    </source>
</evidence>
<keyword evidence="3" id="KW-0813">Transport</keyword>
<dbReference type="EMBL" id="FO904942">
    <property type="protein sequence ID" value="CDP32670.1"/>
    <property type="molecule type" value="Genomic_DNA"/>
</dbReference>
<evidence type="ECO:0000256" key="1">
    <source>
        <dbReference type="ARBA" id="ARBA00004651"/>
    </source>
</evidence>
<evidence type="ECO:0000313" key="13">
    <source>
        <dbReference type="Proteomes" id="UP000001197"/>
    </source>
</evidence>
<keyword evidence="10" id="KW-0732">Signal</keyword>
<dbReference type="eggNOG" id="ENOG502QVFZ">
    <property type="taxonomic scope" value="Eukaryota"/>
</dbReference>
<dbReference type="InterPro" id="IPR045861">
    <property type="entry name" value="CorA_cytoplasmic_dom"/>
</dbReference>
<dbReference type="GO" id="GO:0000287">
    <property type="term" value="F:magnesium ion binding"/>
    <property type="evidence" value="ECO:0007669"/>
    <property type="project" value="TreeGrafter"/>
</dbReference>
<dbReference type="GeneID" id="6192761"/>
<evidence type="ECO:0000313" key="12">
    <source>
        <dbReference type="EMBL" id="CDP32670.1"/>
    </source>
</evidence>
<feature type="transmembrane region" description="Helical" evidence="9">
    <location>
        <begin position="581"/>
        <end position="599"/>
    </location>
</feature>
<dbReference type="GO" id="GO:0005886">
    <property type="term" value="C:plasma membrane"/>
    <property type="evidence" value="ECO:0007669"/>
    <property type="project" value="UniProtKB-SubCell"/>
</dbReference>
<dbReference type="OrthoDB" id="165352at2759"/>
<keyword evidence="4" id="KW-1003">Cell membrane</keyword>
<accession>B2AXR5</accession>
<dbReference type="Pfam" id="PF01544">
    <property type="entry name" value="CorA"/>
    <property type="match status" value="1"/>
</dbReference>
<protein>
    <submittedName>
        <fullName evidence="11">Podospora anserina S mat+ genomic DNA chromosome 7, supercontig 1</fullName>
    </submittedName>
    <submittedName>
        <fullName evidence="12">Transporter</fullName>
    </submittedName>
</protein>
<feature type="region of interest" description="Disordered" evidence="8">
    <location>
        <begin position="42"/>
        <end position="87"/>
    </location>
</feature>
<dbReference type="AlphaFoldDB" id="B2AXR5"/>